<reference evidence="3 4" key="2">
    <citation type="submission" date="2020-03" db="EMBL/GenBank/DDBJ databases">
        <authorList>
            <person name="Ichikawa N."/>
            <person name="Kimura A."/>
            <person name="Kitahashi Y."/>
            <person name="Uohara A."/>
        </authorList>
    </citation>
    <scope>NUCLEOTIDE SEQUENCE [LARGE SCALE GENOMIC DNA]</scope>
    <source>
        <strain evidence="3 4">NBRC 105367</strain>
    </source>
</reference>
<accession>A0A6F8YDV8</accession>
<reference evidence="3 4" key="1">
    <citation type="submission" date="2020-03" db="EMBL/GenBank/DDBJ databases">
        <title>Whole genome shotgun sequence of Phytohabitans suffuscus NBRC 105367.</title>
        <authorList>
            <person name="Komaki H."/>
            <person name="Tamura T."/>
        </authorList>
    </citation>
    <scope>NUCLEOTIDE SEQUENCE [LARGE SCALE GENOMIC DNA]</scope>
    <source>
        <strain evidence="3 4">NBRC 105367</strain>
    </source>
</reference>
<dbReference type="AlphaFoldDB" id="A0A6F8YDV8"/>
<dbReference type="KEGG" id="psuu:Psuf_016370"/>
<dbReference type="Gene3D" id="3.30.70.250">
    <property type="entry name" value="Malonyl-CoA ACP transacylase, ACP-binding"/>
    <property type="match status" value="1"/>
</dbReference>
<dbReference type="GO" id="GO:0006633">
    <property type="term" value="P:fatty acid biosynthetic process"/>
    <property type="evidence" value="ECO:0007669"/>
    <property type="project" value="TreeGrafter"/>
</dbReference>
<dbReference type="SMART" id="SM00827">
    <property type="entry name" value="PKS_AT"/>
    <property type="match status" value="1"/>
</dbReference>
<dbReference type="PANTHER" id="PTHR43775">
    <property type="entry name" value="FATTY ACID SYNTHASE"/>
    <property type="match status" value="1"/>
</dbReference>
<dbReference type="InterPro" id="IPR050091">
    <property type="entry name" value="PKS_NRPS_Biosynth_Enz"/>
</dbReference>
<sequence length="200" mass="20650">MSAKSEAALDAQVERLRTAEAPAVDIGLTLTGRSVFDHRAVLLAAVDGVSEVARGVAGSGSLAVLFSGQGSQRLGMGRGLYTSFPVFADAFDQVLGQLDPGLRTVVWGDDPGVLDQTGWAQPALFAVEVALYRLVESFGVRPDHVAGHSIGEVAAAHVAGVLDLADACRLVTARASLMQRLPAGGAMVAVQASEDDITPT</sequence>
<dbReference type="GO" id="GO:0004312">
    <property type="term" value="F:fatty acid synthase activity"/>
    <property type="evidence" value="ECO:0007669"/>
    <property type="project" value="TreeGrafter"/>
</dbReference>
<evidence type="ECO:0000313" key="3">
    <source>
        <dbReference type="EMBL" id="BCB84324.1"/>
    </source>
</evidence>
<organism evidence="3 4">
    <name type="scientific">Phytohabitans suffuscus</name>
    <dbReference type="NCBI Taxonomy" id="624315"/>
    <lineage>
        <taxon>Bacteria</taxon>
        <taxon>Bacillati</taxon>
        <taxon>Actinomycetota</taxon>
        <taxon>Actinomycetes</taxon>
        <taxon>Micromonosporales</taxon>
        <taxon>Micromonosporaceae</taxon>
    </lineage>
</organism>
<dbReference type="InterPro" id="IPR014043">
    <property type="entry name" value="Acyl_transferase_dom"/>
</dbReference>
<protein>
    <recommendedName>
        <fullName evidence="2">Malonyl-CoA:ACP transacylase (MAT) domain-containing protein</fullName>
    </recommendedName>
</protein>
<evidence type="ECO:0000259" key="2">
    <source>
        <dbReference type="SMART" id="SM00827"/>
    </source>
</evidence>
<proteinExistence type="predicted"/>
<dbReference type="SUPFAM" id="SSF52151">
    <property type="entry name" value="FabD/lysophospholipase-like"/>
    <property type="match status" value="1"/>
</dbReference>
<dbReference type="Proteomes" id="UP000503011">
    <property type="component" value="Chromosome"/>
</dbReference>
<dbReference type="Gene3D" id="3.30.70.3290">
    <property type="match status" value="1"/>
</dbReference>
<evidence type="ECO:0000256" key="1">
    <source>
        <dbReference type="ARBA" id="ARBA00022679"/>
    </source>
</evidence>
<evidence type="ECO:0000313" key="4">
    <source>
        <dbReference type="Proteomes" id="UP000503011"/>
    </source>
</evidence>
<dbReference type="Gene3D" id="3.40.366.10">
    <property type="entry name" value="Malonyl-Coenzyme A Acyl Carrier Protein, domain 2"/>
    <property type="match status" value="1"/>
</dbReference>
<dbReference type="InterPro" id="IPR001227">
    <property type="entry name" value="Ac_transferase_dom_sf"/>
</dbReference>
<name>A0A6F8YDV8_9ACTN</name>
<dbReference type="Pfam" id="PF00698">
    <property type="entry name" value="Acyl_transf_1"/>
    <property type="match status" value="1"/>
</dbReference>
<keyword evidence="4" id="KW-1185">Reference proteome</keyword>
<keyword evidence="1" id="KW-0808">Transferase</keyword>
<dbReference type="InterPro" id="IPR016035">
    <property type="entry name" value="Acyl_Trfase/lysoPLipase"/>
</dbReference>
<gene>
    <name evidence="3" type="ORF">Psuf_016370</name>
</gene>
<dbReference type="PANTHER" id="PTHR43775:SF51">
    <property type="entry name" value="INACTIVE PHENOLPHTHIOCEROL SYNTHESIS POLYKETIDE SYNTHASE TYPE I PKS1-RELATED"/>
    <property type="match status" value="1"/>
</dbReference>
<feature type="domain" description="Malonyl-CoA:ACP transacylase (MAT)" evidence="2">
    <location>
        <begin position="65"/>
        <end position="200"/>
    </location>
</feature>
<dbReference type="EMBL" id="AP022871">
    <property type="protein sequence ID" value="BCB84324.1"/>
    <property type="molecule type" value="Genomic_DNA"/>
</dbReference>